<dbReference type="AlphaFoldDB" id="A0A8H2HJE2"/>
<name>A0A8H2HJE2_ORBOL</name>
<comment type="caution">
    <text evidence="1">The sequence shown here is derived from an EMBL/GenBank/DDBJ whole genome shotgun (WGS) entry which is preliminary data.</text>
</comment>
<reference evidence="1 2" key="1">
    <citation type="submission" date="2019-03" db="EMBL/GenBank/DDBJ databases">
        <title>Nematode-trapping fungi genome.</title>
        <authorList>
            <person name="Vidal-Diez De Ulzurrun G."/>
        </authorList>
    </citation>
    <scope>NUCLEOTIDE SEQUENCE [LARGE SCALE GENOMIC DNA]</scope>
    <source>
        <strain evidence="1 2">TWF154</strain>
    </source>
</reference>
<sequence>MAIRTQHFEGSIDSNVLIRTLNPKFYTIVSIYLAWTRCDCQLFLLPSTFFQHLLLTITRDIKLLDWWYSGSIKKYSKLRSHIDHLRKLK</sequence>
<dbReference type="Proteomes" id="UP000297595">
    <property type="component" value="Unassembled WGS sequence"/>
</dbReference>
<accession>A0A8H2HJE2</accession>
<dbReference type="EMBL" id="SOZJ01000003">
    <property type="protein sequence ID" value="TGJ68834.1"/>
    <property type="molecule type" value="Genomic_DNA"/>
</dbReference>
<protein>
    <submittedName>
        <fullName evidence="1">Uncharacterized protein</fullName>
    </submittedName>
</protein>
<evidence type="ECO:0000313" key="2">
    <source>
        <dbReference type="Proteomes" id="UP000297595"/>
    </source>
</evidence>
<organism evidence="1 2">
    <name type="scientific">Orbilia oligospora</name>
    <name type="common">Nematode-trapping fungus</name>
    <name type="synonym">Arthrobotrys oligospora</name>
    <dbReference type="NCBI Taxonomy" id="2813651"/>
    <lineage>
        <taxon>Eukaryota</taxon>
        <taxon>Fungi</taxon>
        <taxon>Dikarya</taxon>
        <taxon>Ascomycota</taxon>
        <taxon>Pezizomycotina</taxon>
        <taxon>Orbiliomycetes</taxon>
        <taxon>Orbiliales</taxon>
        <taxon>Orbiliaceae</taxon>
        <taxon>Orbilia</taxon>
    </lineage>
</organism>
<evidence type="ECO:0000313" key="1">
    <source>
        <dbReference type="EMBL" id="TGJ68834.1"/>
    </source>
</evidence>
<gene>
    <name evidence="1" type="ORF">EYR41_004918</name>
</gene>
<proteinExistence type="predicted"/>